<comment type="caution">
    <text evidence="5">The sequence shown here is derived from an EMBL/GenBank/DDBJ whole genome shotgun (WGS) entry which is preliminary data.</text>
</comment>
<dbReference type="Gene3D" id="3.40.1410.10">
    <property type="entry name" value="Chorismate lyase-like"/>
    <property type="match status" value="1"/>
</dbReference>
<dbReference type="SUPFAM" id="SSF64288">
    <property type="entry name" value="Chorismate lyase-like"/>
    <property type="match status" value="1"/>
</dbReference>
<dbReference type="InterPro" id="IPR036388">
    <property type="entry name" value="WH-like_DNA-bd_sf"/>
</dbReference>
<keyword evidence="2" id="KW-0238">DNA-binding</keyword>
<dbReference type="InterPro" id="IPR036390">
    <property type="entry name" value="WH_DNA-bd_sf"/>
</dbReference>
<keyword evidence="3" id="KW-0804">Transcription</keyword>
<dbReference type="Proteomes" id="UP001348149">
    <property type="component" value="Unassembled WGS sequence"/>
</dbReference>
<evidence type="ECO:0000256" key="3">
    <source>
        <dbReference type="ARBA" id="ARBA00023163"/>
    </source>
</evidence>
<dbReference type="PANTHER" id="PTHR44846">
    <property type="entry name" value="MANNOSYL-D-GLYCERATE TRANSPORT/METABOLISM SYSTEM REPRESSOR MNGR-RELATED"/>
    <property type="match status" value="1"/>
</dbReference>
<dbReference type="InterPro" id="IPR000524">
    <property type="entry name" value="Tscrpt_reg_HTH_GntR"/>
</dbReference>
<evidence type="ECO:0000259" key="4">
    <source>
        <dbReference type="PROSITE" id="PS50949"/>
    </source>
</evidence>
<dbReference type="EMBL" id="JAYLLH010000039">
    <property type="protein sequence ID" value="MEC3863151.1"/>
    <property type="molecule type" value="Genomic_DNA"/>
</dbReference>
<evidence type="ECO:0000313" key="6">
    <source>
        <dbReference type="Proteomes" id="UP001348149"/>
    </source>
</evidence>
<accession>A0ABU6HMR9</accession>
<keyword evidence="6" id="KW-1185">Reference proteome</keyword>
<dbReference type="InterPro" id="IPR011663">
    <property type="entry name" value="UTRA"/>
</dbReference>
<dbReference type="CDD" id="cd07377">
    <property type="entry name" value="WHTH_GntR"/>
    <property type="match status" value="1"/>
</dbReference>
<dbReference type="PROSITE" id="PS50949">
    <property type="entry name" value="HTH_GNTR"/>
    <property type="match status" value="1"/>
</dbReference>
<dbReference type="InterPro" id="IPR050679">
    <property type="entry name" value="Bact_HTH_transcr_reg"/>
</dbReference>
<name>A0ABU6HMR9_9RHOB</name>
<dbReference type="Pfam" id="PF00392">
    <property type="entry name" value="GntR"/>
    <property type="match status" value="1"/>
</dbReference>
<evidence type="ECO:0000256" key="1">
    <source>
        <dbReference type="ARBA" id="ARBA00023015"/>
    </source>
</evidence>
<protein>
    <submittedName>
        <fullName evidence="5">GntR family transcriptional regulator</fullName>
    </submittedName>
</protein>
<gene>
    <name evidence="5" type="ORF">VK792_17800</name>
</gene>
<dbReference type="SMART" id="SM00866">
    <property type="entry name" value="UTRA"/>
    <property type="match status" value="1"/>
</dbReference>
<reference evidence="5 6" key="1">
    <citation type="submission" date="2024-01" db="EMBL/GenBank/DDBJ databases">
        <title>Mesobacterium rodlantinim sp. nov., isolated from shallow sea hydrothermal systems off Kueishantao Island.</title>
        <authorList>
            <person name="Su Z."/>
            <person name="Tang K."/>
        </authorList>
    </citation>
    <scope>NUCLEOTIDE SEQUENCE [LARGE SCALE GENOMIC DNA]</scope>
    <source>
        <strain evidence="5 6">TK19101</strain>
    </source>
</reference>
<dbReference type="SUPFAM" id="SSF46785">
    <property type="entry name" value="Winged helix' DNA-binding domain"/>
    <property type="match status" value="1"/>
</dbReference>
<feature type="domain" description="HTH gntR-type" evidence="4">
    <location>
        <begin position="8"/>
        <end position="76"/>
    </location>
</feature>
<dbReference type="RefSeq" id="WP_326299220.1">
    <property type="nucleotide sequence ID" value="NZ_JAYLLH010000039.1"/>
</dbReference>
<evidence type="ECO:0000313" key="5">
    <source>
        <dbReference type="EMBL" id="MEC3863151.1"/>
    </source>
</evidence>
<organism evidence="5 6">
    <name type="scientific">Mesobacterium hydrothermale</name>
    <dbReference type="NCBI Taxonomy" id="3111907"/>
    <lineage>
        <taxon>Bacteria</taxon>
        <taxon>Pseudomonadati</taxon>
        <taxon>Pseudomonadota</taxon>
        <taxon>Alphaproteobacteria</taxon>
        <taxon>Rhodobacterales</taxon>
        <taxon>Roseobacteraceae</taxon>
        <taxon>Mesobacterium</taxon>
    </lineage>
</organism>
<dbReference type="Gene3D" id="1.10.10.10">
    <property type="entry name" value="Winged helix-like DNA-binding domain superfamily/Winged helix DNA-binding domain"/>
    <property type="match status" value="1"/>
</dbReference>
<dbReference type="InterPro" id="IPR028978">
    <property type="entry name" value="Chorismate_lyase_/UTRA_dom_sf"/>
</dbReference>
<sequence length="234" mass="26104">MPSPSAALPKYAQISEMLIREIAAGRLADGAKLPPERQFAAELGISVGTLRKALDDLADKGMLRRVQGSGNYVRHRPDPAGIYAFFRLELVDGGGLPTAEYLDIARLEKPAELPAFGTSRDGHRIRRLRRLSGQPAALEEIWLDGVWAEKVDRDDISESLYLFYSTRLDLLITSAEDRVSIDLVPAWRVDQFAIAAGQPCGFVERWGRTADGEVAEFSRTWFDPSVVRYVARMR</sequence>
<dbReference type="Pfam" id="PF07702">
    <property type="entry name" value="UTRA"/>
    <property type="match status" value="1"/>
</dbReference>
<dbReference type="SMART" id="SM00345">
    <property type="entry name" value="HTH_GNTR"/>
    <property type="match status" value="1"/>
</dbReference>
<proteinExistence type="predicted"/>
<dbReference type="PANTHER" id="PTHR44846:SF1">
    <property type="entry name" value="MANNOSYL-D-GLYCERATE TRANSPORT_METABOLISM SYSTEM REPRESSOR MNGR-RELATED"/>
    <property type="match status" value="1"/>
</dbReference>
<evidence type="ECO:0000256" key="2">
    <source>
        <dbReference type="ARBA" id="ARBA00023125"/>
    </source>
</evidence>
<keyword evidence="1" id="KW-0805">Transcription regulation</keyword>